<dbReference type="AlphaFoldDB" id="A0A485LCB7"/>
<evidence type="ECO:0000313" key="4">
    <source>
        <dbReference type="EMBL" id="VFT94632.1"/>
    </source>
</evidence>
<dbReference type="PANTHER" id="PTHR33889">
    <property type="entry name" value="OS04G0681850 PROTEIN"/>
    <property type="match status" value="1"/>
</dbReference>
<evidence type="ECO:0000259" key="2">
    <source>
        <dbReference type="Pfam" id="PF24964"/>
    </source>
</evidence>
<evidence type="ECO:0000313" key="5">
    <source>
        <dbReference type="Proteomes" id="UP000332933"/>
    </source>
</evidence>
<evidence type="ECO:0000313" key="3">
    <source>
        <dbReference type="EMBL" id="KAF0690738.1"/>
    </source>
</evidence>
<dbReference type="Pfam" id="PF24964">
    <property type="entry name" value="DUF7769"/>
    <property type="match status" value="1"/>
</dbReference>
<feature type="compositionally biased region" description="Basic and acidic residues" evidence="1">
    <location>
        <begin position="18"/>
        <end position="28"/>
    </location>
</feature>
<dbReference type="PANTHER" id="PTHR33889:SF7">
    <property type="entry name" value="OS04G0681850 PROTEIN"/>
    <property type="match status" value="1"/>
</dbReference>
<dbReference type="OrthoDB" id="123483at2759"/>
<protein>
    <submittedName>
        <fullName evidence="4">Aste57867_17890 protein</fullName>
    </submittedName>
</protein>
<reference evidence="4 5" key="1">
    <citation type="submission" date="2019-03" db="EMBL/GenBank/DDBJ databases">
        <authorList>
            <person name="Gaulin E."/>
            <person name="Dumas B."/>
        </authorList>
    </citation>
    <scope>NUCLEOTIDE SEQUENCE [LARGE SCALE GENOMIC DNA]</scope>
    <source>
        <strain evidence="4">CBS 568.67</strain>
    </source>
</reference>
<proteinExistence type="predicted"/>
<evidence type="ECO:0000256" key="1">
    <source>
        <dbReference type="SAM" id="MobiDB-lite"/>
    </source>
</evidence>
<feature type="domain" description="DUF7769" evidence="2">
    <location>
        <begin position="26"/>
        <end position="80"/>
    </location>
</feature>
<organism evidence="4 5">
    <name type="scientific">Aphanomyces stellatus</name>
    <dbReference type="NCBI Taxonomy" id="120398"/>
    <lineage>
        <taxon>Eukaryota</taxon>
        <taxon>Sar</taxon>
        <taxon>Stramenopiles</taxon>
        <taxon>Oomycota</taxon>
        <taxon>Saprolegniomycetes</taxon>
        <taxon>Saprolegniales</taxon>
        <taxon>Verrucalvaceae</taxon>
        <taxon>Aphanomyces</taxon>
    </lineage>
</organism>
<dbReference type="EMBL" id="VJMH01006338">
    <property type="protein sequence ID" value="KAF0690738.1"/>
    <property type="molecule type" value="Genomic_DNA"/>
</dbReference>
<name>A0A485LCB7_9STRA</name>
<dbReference type="Proteomes" id="UP000332933">
    <property type="component" value="Unassembled WGS sequence"/>
</dbReference>
<feature type="region of interest" description="Disordered" evidence="1">
    <location>
        <begin position="1"/>
        <end position="28"/>
    </location>
</feature>
<gene>
    <name evidence="4" type="primary">Aste57867_17890</name>
    <name evidence="3" type="ORF">As57867_017829</name>
    <name evidence="4" type="ORF">ASTE57867_17890</name>
</gene>
<reference evidence="3" key="2">
    <citation type="submission" date="2019-06" db="EMBL/GenBank/DDBJ databases">
        <title>Genomics analysis of Aphanomyces spp. identifies a new class of oomycete effector associated with host adaptation.</title>
        <authorList>
            <person name="Gaulin E."/>
        </authorList>
    </citation>
    <scope>NUCLEOTIDE SEQUENCE</scope>
    <source>
        <strain evidence="3">CBS 578.67</strain>
    </source>
</reference>
<dbReference type="EMBL" id="CAADRA010006359">
    <property type="protein sequence ID" value="VFT94632.1"/>
    <property type="molecule type" value="Genomic_DNA"/>
</dbReference>
<dbReference type="InterPro" id="IPR056671">
    <property type="entry name" value="DUF7769"/>
</dbReference>
<accession>A0A485LCB7</accession>
<sequence length="196" mass="21597">MSLAPPSVPAAPSAAVPDPHERRRNLSDVDRRTAYEMLLEAAANGVLPRGTFVNTAHHFGCHADTISRIWSRARESLAAGAAIADTAARIKGNCGAKRKRSPSEIEAAIKAVPQQDRQTMRSLETHSKIPKTTIINHMKEKKTLKARSSHVKPLLTQENLTTRLKYAWSFLRPAACGNYIFLTFTTMCMWTKSGSS</sequence>
<keyword evidence="5" id="KW-1185">Reference proteome</keyword>